<proteinExistence type="predicted"/>
<organism evidence="1 2">
    <name type="scientific">Steinernema glaseri</name>
    <dbReference type="NCBI Taxonomy" id="37863"/>
    <lineage>
        <taxon>Eukaryota</taxon>
        <taxon>Metazoa</taxon>
        <taxon>Ecdysozoa</taxon>
        <taxon>Nematoda</taxon>
        <taxon>Chromadorea</taxon>
        <taxon>Rhabditida</taxon>
        <taxon>Tylenchina</taxon>
        <taxon>Panagrolaimomorpha</taxon>
        <taxon>Strongyloidoidea</taxon>
        <taxon>Steinernematidae</taxon>
        <taxon>Steinernema</taxon>
    </lineage>
</organism>
<dbReference type="WBParaSite" id="L893_g6906.t1">
    <property type="protein sequence ID" value="L893_g6906.t1"/>
    <property type="gene ID" value="L893_g6906"/>
</dbReference>
<dbReference type="Proteomes" id="UP000095287">
    <property type="component" value="Unplaced"/>
</dbReference>
<evidence type="ECO:0000313" key="1">
    <source>
        <dbReference type="Proteomes" id="UP000095287"/>
    </source>
</evidence>
<protein>
    <submittedName>
        <fullName evidence="2">Transposase</fullName>
    </submittedName>
</protein>
<sequence>MQLKIYTVQSIYMQADCRILRRSTLERAALIFCSPYETVLEKGERWAFFDRVMKRPEVHNCCGVDIANTS</sequence>
<accession>A0A1I8AKK0</accession>
<name>A0A1I8AKK0_9BILA</name>
<evidence type="ECO:0000313" key="2">
    <source>
        <dbReference type="WBParaSite" id="L893_g6906.t1"/>
    </source>
</evidence>
<keyword evidence="1" id="KW-1185">Reference proteome</keyword>
<dbReference type="AlphaFoldDB" id="A0A1I8AKK0"/>
<reference evidence="2" key="1">
    <citation type="submission" date="2016-11" db="UniProtKB">
        <authorList>
            <consortium name="WormBaseParasite"/>
        </authorList>
    </citation>
    <scope>IDENTIFICATION</scope>
</reference>